<sequence length="41" mass="4397">MQKAACRPSSAFPPAPLGRMRRPGGRLSRARGDLRPAPGRP</sequence>
<name>A0A386UIM5_9RHOB</name>
<dbReference type="EMBL" id="CP031078">
    <property type="protein sequence ID" value="AYF00555.1"/>
    <property type="molecule type" value="Genomic_DNA"/>
</dbReference>
<evidence type="ECO:0000313" key="2">
    <source>
        <dbReference type="EMBL" id="AYF00555.1"/>
    </source>
</evidence>
<evidence type="ECO:0000313" key="3">
    <source>
        <dbReference type="Proteomes" id="UP000272010"/>
    </source>
</evidence>
<proteinExistence type="predicted"/>
<protein>
    <submittedName>
        <fullName evidence="2">Uncharacterized protein</fullName>
    </submittedName>
</protein>
<dbReference type="Proteomes" id="UP000272010">
    <property type="component" value="Chromosome"/>
</dbReference>
<evidence type="ECO:0000256" key="1">
    <source>
        <dbReference type="SAM" id="MobiDB-lite"/>
    </source>
</evidence>
<dbReference type="AlphaFoldDB" id="A0A386UIM5"/>
<organism evidence="2 3">
    <name type="scientific">Paracoccus yeei</name>
    <dbReference type="NCBI Taxonomy" id="147645"/>
    <lineage>
        <taxon>Bacteria</taxon>
        <taxon>Pseudomonadati</taxon>
        <taxon>Pseudomonadota</taxon>
        <taxon>Alphaproteobacteria</taxon>
        <taxon>Rhodobacterales</taxon>
        <taxon>Paracoccaceae</taxon>
        <taxon>Paracoccus</taxon>
    </lineage>
</organism>
<reference evidence="3" key="1">
    <citation type="submission" date="2018-07" db="EMBL/GenBank/DDBJ databases">
        <title>Genome Structure of the Opportunistic Pathogen Paracoccus yeei (Alphaproteobacteria) and Identification of Putative Virulence Factors.</title>
        <authorList>
            <person name="Lasek R."/>
            <person name="Szuplewska M."/>
            <person name="Mitura M."/>
            <person name="Decewicz P."/>
            <person name="Chmielowska C."/>
            <person name="Pawlot A."/>
            <person name="Sentkowska D."/>
            <person name="Czarnecki J."/>
            <person name="Bartosik D."/>
        </authorList>
    </citation>
    <scope>NUCLEOTIDE SEQUENCE [LARGE SCALE GENOMIC DNA]</scope>
    <source>
        <strain evidence="3">CCUG 32053</strain>
    </source>
</reference>
<gene>
    <name evidence="2" type="ORF">PY32053_00881</name>
</gene>
<feature type="region of interest" description="Disordered" evidence="1">
    <location>
        <begin position="1"/>
        <end position="41"/>
    </location>
</feature>
<accession>A0A386UIM5</accession>